<protein>
    <submittedName>
        <fullName evidence="1">Tetratricopeptide repeat protein</fullName>
    </submittedName>
</protein>
<name>A0A5C0AV14_9BURK</name>
<dbReference type="OrthoDB" id="8913777at2"/>
<dbReference type="PRINTS" id="PR01595">
    <property type="entry name" value="SYCDCHAPRONE"/>
</dbReference>
<dbReference type="Proteomes" id="UP000325161">
    <property type="component" value="Chromosome"/>
</dbReference>
<organism evidence="1 2">
    <name type="scientific">Pigmentiphaga aceris</name>
    <dbReference type="NCBI Taxonomy" id="1940612"/>
    <lineage>
        <taxon>Bacteria</taxon>
        <taxon>Pseudomonadati</taxon>
        <taxon>Pseudomonadota</taxon>
        <taxon>Betaproteobacteria</taxon>
        <taxon>Burkholderiales</taxon>
        <taxon>Alcaligenaceae</taxon>
        <taxon>Pigmentiphaga</taxon>
    </lineage>
</organism>
<dbReference type="RefSeq" id="WP_148814408.1">
    <property type="nucleotide sequence ID" value="NZ_CP043046.1"/>
</dbReference>
<dbReference type="InterPro" id="IPR005415">
    <property type="entry name" value="T3SS_Ca_resp_chp_LcrH/SycD"/>
</dbReference>
<dbReference type="AlphaFoldDB" id="A0A5C0AV14"/>
<dbReference type="EMBL" id="CP043046">
    <property type="protein sequence ID" value="QEI06025.1"/>
    <property type="molecule type" value="Genomic_DNA"/>
</dbReference>
<evidence type="ECO:0000313" key="2">
    <source>
        <dbReference type="Proteomes" id="UP000325161"/>
    </source>
</evidence>
<sequence length="163" mass="17465">MSSPQDGVIVDVSTPEGLVDAFVNHGVTLAALKGVSEAQLEALYTVAHGHLSEGRVDEALDDLLLLVTNNPWDRRFQFAFALALQMSGQYKEAGEHYSQALLLDATDAACVMRMGECLEATGNATEAEDAFRACIQLSYLKPEYHDVRAHAEARLAALSGGAA</sequence>
<proteinExistence type="predicted"/>
<dbReference type="InterPro" id="IPR011990">
    <property type="entry name" value="TPR-like_helical_dom_sf"/>
</dbReference>
<gene>
    <name evidence="1" type="ORF">FXN63_09385</name>
</gene>
<accession>A0A5C0AV14</accession>
<keyword evidence="2" id="KW-1185">Reference proteome</keyword>
<dbReference type="Pfam" id="PF14559">
    <property type="entry name" value="TPR_19"/>
    <property type="match status" value="1"/>
</dbReference>
<dbReference type="SUPFAM" id="SSF48452">
    <property type="entry name" value="TPR-like"/>
    <property type="match status" value="1"/>
</dbReference>
<evidence type="ECO:0000313" key="1">
    <source>
        <dbReference type="EMBL" id="QEI06025.1"/>
    </source>
</evidence>
<dbReference type="KEGG" id="pacr:FXN63_09385"/>
<reference evidence="1 2" key="1">
    <citation type="submission" date="2019-08" db="EMBL/GenBank/DDBJ databases">
        <title>Amphibian skin-associated Pigmentiphaga: genome sequence and occurrence across geography and hosts.</title>
        <authorList>
            <person name="Bletz M.C."/>
            <person name="Bunk B."/>
            <person name="Sproeer C."/>
            <person name="Biwer P."/>
            <person name="Reiter S."/>
            <person name="Rabemananjara F.C.E."/>
            <person name="Schulz S."/>
            <person name="Overmann J."/>
            <person name="Vences M."/>
        </authorList>
    </citation>
    <scope>NUCLEOTIDE SEQUENCE [LARGE SCALE GENOMIC DNA]</scope>
    <source>
        <strain evidence="1 2">Mada1488</strain>
    </source>
</reference>
<dbReference type="Gene3D" id="1.25.40.10">
    <property type="entry name" value="Tetratricopeptide repeat domain"/>
    <property type="match status" value="1"/>
</dbReference>